<dbReference type="InterPro" id="IPR001715">
    <property type="entry name" value="CH_dom"/>
</dbReference>
<dbReference type="Proteomes" id="UP000324832">
    <property type="component" value="Unassembled WGS sequence"/>
</dbReference>
<dbReference type="GO" id="GO:0005096">
    <property type="term" value="F:GTPase activator activity"/>
    <property type="evidence" value="ECO:0007669"/>
    <property type="project" value="TreeGrafter"/>
</dbReference>
<evidence type="ECO:0000259" key="1">
    <source>
        <dbReference type="PROSITE" id="PS50018"/>
    </source>
</evidence>
<evidence type="ECO:0000259" key="2">
    <source>
        <dbReference type="PROSITE" id="PS50021"/>
    </source>
</evidence>
<dbReference type="GO" id="GO:0005516">
    <property type="term" value="F:calmodulin binding"/>
    <property type="evidence" value="ECO:0007669"/>
    <property type="project" value="TreeGrafter"/>
</dbReference>
<dbReference type="PROSITE" id="PS50096">
    <property type="entry name" value="IQ"/>
    <property type="match status" value="3"/>
</dbReference>
<dbReference type="PANTHER" id="PTHR14149:SF14">
    <property type="entry name" value="CALPONIN-HOMOLOGY (CH) DOMAIN-CONTAINING PROTEIN"/>
    <property type="match status" value="1"/>
</dbReference>
<sequence>MGNDSVDMCDALIGRIDDGDTDVRKTAQEMDIIRQRTIAYEYLCRLEEAKTWMESCLREKLPSAEEFEESLRNGVYLAKLGNFISPDILPLNKIYDIDLRRYKTFQPETTDIYDNKNMPRLIYCIHALSSHLFKLGKAPLIHDVFGKAVFTDEQLDSVSKDLQRYKHPLPKFQKINGLLSNGHVGDNSETHKALLELNNVLDSEKSISFALLNPYLNLKFVQNKLIDEYKHVLKNAKMDKIQVAHNHSLNDSYVSDEYDELLTTAEIQGYITTTNYKFSWKTLCSACRNNDVNKLHKIFSDDWIKVNDFNPDNVDYYCDVVQELLESSKDIDVESITNWHKIFQSIICDGNRKSMHHIGHKVAIADVNKALDEGSSDNLYTALTNPKLGLKFQISRFALPLLYEEMRLEKCELEKNLNESEIAASVAYLLSVASVSEAVERRDETAVWSSLNSKQINLEMLRPHCRRRYFSALVSALEVKFREQCECPLLTLDDIRDTIEMVNMTDDNNDELVLLVDSINNAVSAENVDSLIDLLKNPCLKLSSALHKEEYHLYMRTLKKRLLRKEGQNLWLDDIVQVVEEVNVESSKVKQLTDAIVQLNLAILQNDCNTFWSMLTSPMFSECALVEGSCKDMYFHMFNKALKKKGYYICPWIVCHTDAGNTVYIDIESYTYSWTTPKDFVPYARYLTKKDIKAIVDKTNKHHINAYKQKQIDKTIAKLQARCRGYMVRERVRRYQFFRDNLEYIIKIQSWWRSVLVRRKFGTLIKMKAIEAKLKQERKLNPLAWYKIQEQKIIKIQAIWRGRRARQAFTSLFHSPNPPLRVVKKFIHTLDFTTEDYDREIELQTLKSEVVQSIRKNQELSKQIDGMDLKIGLLVQNRIALQEVAAHGLKLNNLMKHNSMTKLSLNDDSKGPLLTVSTAVKGLKSLTKESKRLLDGYQHLFYELQTNPTYLSKLLFCIPQNKTNSFLQNVVLSLYNFGAYTRDEYLLLKLFRFTLEEEISCKVAKPFDIIASSPLVLKMAVSLSRQLSGLNSLQTIIGPLVEKVLRDKDLNIETGPVEIYKAWRNEMEMKTGEISKLPYTVTQEEALKYPEVKSSLEKALRQLKTVVTMFLDKITSSTELLPFCITYMARVLHRSLTSKFPHTPEKDILKFGEESSHLRCLNPFIVECHDKMKELFRRCCRGPTLEEYFAVDEDQQEKYNEKVKKRIYSGQARSDEAMSLREHVAQLRRNLQLLEDEGYVTREDGYQALITSIALDLCNKGKYRQAQRRALSTLTRTRQSLLEKTKYYQDK</sequence>
<dbReference type="PROSITE" id="PS50018">
    <property type="entry name" value="RAS_GTPASE_ACTIV_2"/>
    <property type="match status" value="1"/>
</dbReference>
<dbReference type="InterPro" id="IPR027417">
    <property type="entry name" value="P-loop_NTPase"/>
</dbReference>
<dbReference type="EMBL" id="FZQP02001171">
    <property type="protein sequence ID" value="VVC91985.1"/>
    <property type="molecule type" value="Genomic_DNA"/>
</dbReference>
<proteinExistence type="predicted"/>
<dbReference type="GO" id="GO:0005938">
    <property type="term" value="C:cell cortex"/>
    <property type="evidence" value="ECO:0007669"/>
    <property type="project" value="TreeGrafter"/>
</dbReference>
<dbReference type="InterPro" id="IPR000593">
    <property type="entry name" value="RasGAP_C"/>
</dbReference>
<dbReference type="Pfam" id="PF00612">
    <property type="entry name" value="IQ"/>
    <property type="match status" value="3"/>
</dbReference>
<dbReference type="GO" id="GO:1903479">
    <property type="term" value="P:mitotic actomyosin contractile ring assembly actin filament organization"/>
    <property type="evidence" value="ECO:0007669"/>
    <property type="project" value="TreeGrafter"/>
</dbReference>
<dbReference type="SMART" id="SM00323">
    <property type="entry name" value="RasGAP"/>
    <property type="match status" value="1"/>
</dbReference>
<organism evidence="3 4">
    <name type="scientific">Leptidea sinapis</name>
    <dbReference type="NCBI Taxonomy" id="189913"/>
    <lineage>
        <taxon>Eukaryota</taxon>
        <taxon>Metazoa</taxon>
        <taxon>Ecdysozoa</taxon>
        <taxon>Arthropoda</taxon>
        <taxon>Hexapoda</taxon>
        <taxon>Insecta</taxon>
        <taxon>Pterygota</taxon>
        <taxon>Neoptera</taxon>
        <taxon>Endopterygota</taxon>
        <taxon>Lepidoptera</taxon>
        <taxon>Glossata</taxon>
        <taxon>Ditrysia</taxon>
        <taxon>Papilionoidea</taxon>
        <taxon>Pieridae</taxon>
        <taxon>Dismorphiinae</taxon>
        <taxon>Leptidea</taxon>
    </lineage>
</organism>
<dbReference type="InterPro" id="IPR001936">
    <property type="entry name" value="RasGAP_dom"/>
</dbReference>
<dbReference type="InterPro" id="IPR036872">
    <property type="entry name" value="CH_dom_sf"/>
</dbReference>
<dbReference type="GO" id="GO:0051015">
    <property type="term" value="F:actin filament binding"/>
    <property type="evidence" value="ECO:0007669"/>
    <property type="project" value="TreeGrafter"/>
</dbReference>
<dbReference type="SUPFAM" id="SSF47576">
    <property type="entry name" value="Calponin-homology domain, CH-domain"/>
    <property type="match status" value="1"/>
</dbReference>
<evidence type="ECO:0008006" key="5">
    <source>
        <dbReference type="Google" id="ProtNLM"/>
    </source>
</evidence>
<dbReference type="Gene3D" id="1.20.5.190">
    <property type="match status" value="1"/>
</dbReference>
<dbReference type="SUPFAM" id="SSF52540">
    <property type="entry name" value="P-loop containing nucleoside triphosphate hydrolases"/>
    <property type="match status" value="1"/>
</dbReference>
<gene>
    <name evidence="3" type="ORF">LSINAPIS_LOCUS4523</name>
</gene>
<dbReference type="Pfam" id="PF00307">
    <property type="entry name" value="CH"/>
    <property type="match status" value="1"/>
</dbReference>
<dbReference type="PROSITE" id="PS50021">
    <property type="entry name" value="CH"/>
    <property type="match status" value="1"/>
</dbReference>
<feature type="domain" description="Calponin-homology (CH)" evidence="2">
    <location>
        <begin position="43"/>
        <end position="166"/>
    </location>
</feature>
<reference evidence="3 4" key="1">
    <citation type="submission" date="2017-07" db="EMBL/GenBank/DDBJ databases">
        <authorList>
            <person name="Talla V."/>
            <person name="Backstrom N."/>
        </authorList>
    </citation>
    <scope>NUCLEOTIDE SEQUENCE [LARGE SCALE GENOMIC DNA]</scope>
</reference>
<dbReference type="InterPro" id="IPR008936">
    <property type="entry name" value="Rho_GTPase_activation_prot"/>
</dbReference>
<keyword evidence="4" id="KW-1185">Reference proteome</keyword>
<evidence type="ECO:0000313" key="4">
    <source>
        <dbReference type="Proteomes" id="UP000324832"/>
    </source>
</evidence>
<dbReference type="CDD" id="cd23766">
    <property type="entry name" value="IQCG"/>
    <property type="match status" value="1"/>
</dbReference>
<dbReference type="SMART" id="SM00033">
    <property type="entry name" value="CH"/>
    <property type="match status" value="1"/>
</dbReference>
<dbReference type="InterPro" id="IPR000048">
    <property type="entry name" value="IQ_motif_EF-hand-BS"/>
</dbReference>
<name>A0A5E4Q4L9_9NEOP</name>
<dbReference type="Gene3D" id="1.10.506.10">
    <property type="entry name" value="GTPase Activation - p120gap, domain 1"/>
    <property type="match status" value="2"/>
</dbReference>
<dbReference type="SMART" id="SM00015">
    <property type="entry name" value="IQ"/>
    <property type="match status" value="3"/>
</dbReference>
<feature type="domain" description="Ras-GAP" evidence="1">
    <location>
        <begin position="969"/>
        <end position="1166"/>
    </location>
</feature>
<dbReference type="SUPFAM" id="SSF48350">
    <property type="entry name" value="GTPase activation domain, GAP"/>
    <property type="match status" value="1"/>
</dbReference>
<dbReference type="Gene3D" id="1.10.418.10">
    <property type="entry name" value="Calponin-like domain"/>
    <property type="match status" value="2"/>
</dbReference>
<evidence type="ECO:0000313" key="3">
    <source>
        <dbReference type="EMBL" id="VVC91985.1"/>
    </source>
</evidence>
<dbReference type="Pfam" id="PF00616">
    <property type="entry name" value="RasGAP"/>
    <property type="match status" value="1"/>
</dbReference>
<accession>A0A5E4Q4L9</accession>
<dbReference type="Pfam" id="PF03836">
    <property type="entry name" value="RasGAP_C"/>
    <property type="match status" value="1"/>
</dbReference>
<dbReference type="PANTHER" id="PTHR14149">
    <property type="entry name" value="RAS GTPASE-ACTIVATING PROTEIN WITH IQ MOTIF"/>
    <property type="match status" value="1"/>
</dbReference>
<protein>
    <recommendedName>
        <fullName evidence="5">Calponin-homology (CH) domain-containing protein</fullName>
    </recommendedName>
</protein>